<reference evidence="12" key="1">
    <citation type="journal article" date="2020" name="Appl. Environ. Microbiol.">
        <title>Diazotrophic Anaeromyxobacter Isolates from Soils.</title>
        <authorList>
            <person name="Masuda Y."/>
            <person name="Yamanaka H."/>
            <person name="Xu Z.X."/>
            <person name="Shiratori Y."/>
            <person name="Aono T."/>
            <person name="Amachi S."/>
            <person name="Senoo K."/>
            <person name="Itoh H."/>
        </authorList>
    </citation>
    <scope>NUCLEOTIDE SEQUENCE [LARGE SCALE GENOMIC DNA]</scope>
    <source>
        <strain evidence="12">R267</strain>
    </source>
</reference>
<dbReference type="Gene3D" id="1.10.287.130">
    <property type="match status" value="1"/>
</dbReference>
<feature type="domain" description="PAC" evidence="10">
    <location>
        <begin position="103"/>
        <end position="155"/>
    </location>
</feature>
<dbReference type="CDD" id="cd00082">
    <property type="entry name" value="HisKA"/>
    <property type="match status" value="1"/>
</dbReference>
<dbReference type="Gene3D" id="3.30.450.20">
    <property type="entry name" value="PAS domain"/>
    <property type="match status" value="1"/>
</dbReference>
<protein>
    <recommendedName>
        <fullName evidence="2">histidine kinase</fullName>
        <ecNumber evidence="2">2.7.13.3</ecNumber>
    </recommendedName>
</protein>
<feature type="region of interest" description="Disordered" evidence="7">
    <location>
        <begin position="1"/>
        <end position="23"/>
    </location>
</feature>
<dbReference type="NCBIfam" id="TIGR00229">
    <property type="entry name" value="sensory_box"/>
    <property type="match status" value="1"/>
</dbReference>
<dbReference type="PROSITE" id="PS50109">
    <property type="entry name" value="HIS_KIN"/>
    <property type="match status" value="1"/>
</dbReference>
<dbReference type="InterPro" id="IPR013656">
    <property type="entry name" value="PAS_4"/>
</dbReference>
<dbReference type="PROSITE" id="PS50113">
    <property type="entry name" value="PAC"/>
    <property type="match status" value="1"/>
</dbReference>
<keyword evidence="5" id="KW-0418">Kinase</keyword>
<evidence type="ECO:0000256" key="5">
    <source>
        <dbReference type="ARBA" id="ARBA00022777"/>
    </source>
</evidence>
<dbReference type="CDD" id="cd00130">
    <property type="entry name" value="PAS"/>
    <property type="match status" value="1"/>
</dbReference>
<evidence type="ECO:0000313" key="11">
    <source>
        <dbReference type="EMBL" id="GEJ55730.1"/>
    </source>
</evidence>
<dbReference type="InterPro" id="IPR036097">
    <property type="entry name" value="HisK_dim/P_sf"/>
</dbReference>
<dbReference type="Pfam" id="PF08448">
    <property type="entry name" value="PAS_4"/>
    <property type="match status" value="1"/>
</dbReference>
<name>A0A7I9VHY4_9BACT</name>
<dbReference type="EMBL" id="BJTG01000001">
    <property type="protein sequence ID" value="GEJ55730.1"/>
    <property type="molecule type" value="Genomic_DNA"/>
</dbReference>
<dbReference type="Proteomes" id="UP000503640">
    <property type="component" value="Unassembled WGS sequence"/>
</dbReference>
<dbReference type="InterPro" id="IPR035965">
    <property type="entry name" value="PAS-like_dom_sf"/>
</dbReference>
<evidence type="ECO:0000259" key="10">
    <source>
        <dbReference type="PROSITE" id="PS50113"/>
    </source>
</evidence>
<dbReference type="RefSeq" id="WP_176062510.1">
    <property type="nucleotide sequence ID" value="NZ_BJTG01000001.1"/>
</dbReference>
<dbReference type="PANTHER" id="PTHR43711">
    <property type="entry name" value="TWO-COMPONENT HISTIDINE KINASE"/>
    <property type="match status" value="1"/>
</dbReference>
<feature type="domain" description="Histidine kinase" evidence="8">
    <location>
        <begin position="172"/>
        <end position="389"/>
    </location>
</feature>
<dbReference type="SMART" id="SM00388">
    <property type="entry name" value="HisKA"/>
    <property type="match status" value="1"/>
</dbReference>
<dbReference type="Pfam" id="PF02518">
    <property type="entry name" value="HATPase_c"/>
    <property type="match status" value="1"/>
</dbReference>
<organism evidence="11 12">
    <name type="scientific">Anaeromyxobacter diazotrophicus</name>
    <dbReference type="NCBI Taxonomy" id="2590199"/>
    <lineage>
        <taxon>Bacteria</taxon>
        <taxon>Pseudomonadati</taxon>
        <taxon>Myxococcota</taxon>
        <taxon>Myxococcia</taxon>
        <taxon>Myxococcales</taxon>
        <taxon>Cystobacterineae</taxon>
        <taxon>Anaeromyxobacteraceae</taxon>
        <taxon>Anaeromyxobacter</taxon>
    </lineage>
</organism>
<dbReference type="PRINTS" id="PR00344">
    <property type="entry name" value="BCTRLSENSOR"/>
</dbReference>
<dbReference type="InterPro" id="IPR050736">
    <property type="entry name" value="Sensor_HK_Regulatory"/>
</dbReference>
<keyword evidence="3" id="KW-0597">Phosphoprotein</keyword>
<evidence type="ECO:0000313" key="12">
    <source>
        <dbReference type="Proteomes" id="UP000503640"/>
    </source>
</evidence>
<dbReference type="CDD" id="cd00075">
    <property type="entry name" value="HATPase"/>
    <property type="match status" value="1"/>
</dbReference>
<dbReference type="InterPro" id="IPR036890">
    <property type="entry name" value="HATPase_C_sf"/>
</dbReference>
<evidence type="ECO:0000256" key="1">
    <source>
        <dbReference type="ARBA" id="ARBA00000085"/>
    </source>
</evidence>
<keyword evidence="6" id="KW-0902">Two-component regulatory system</keyword>
<sequence>MTEAGKERAAKAEPRGDRDGAAQRQRLREGALQLFVESVRDYALFMLDPGGRIATWNAGAERMKGWRAEEIVGQHFSAFYPAEEIARGKPEHELEVAAREGRFEDEGWRLRKDGSRFWANVVITAVRTREGELIGFGKVTRDLTQRKRAEEDRLAMVAQEEGLRAREELLVVAAHELRTPIAALQLHADLVRRTAEREGVTNDRLVDRLARLQHSATRLSRLVDAVLRVATLEPGRIELARQRLDLRALVERVVEEHRAEIATAGCAVRLEPGPPAVVSGDRHLLQVLLENLLANALKYGDRQPIQLRVAARGGRAAVSITDRGIGIAAERLPALFDRFSRAAAPRHYGGLGLGLWTVRAIAEAHGGSVRVASEAGHGATFEVELPAEVGAEAHAGASP</sequence>
<evidence type="ECO:0000256" key="4">
    <source>
        <dbReference type="ARBA" id="ARBA00022679"/>
    </source>
</evidence>
<gene>
    <name evidence="11" type="ORF">AMYX_04710</name>
</gene>
<evidence type="ECO:0000259" key="8">
    <source>
        <dbReference type="PROSITE" id="PS50109"/>
    </source>
</evidence>
<dbReference type="FunFam" id="3.30.565.10:FF:000006">
    <property type="entry name" value="Sensor histidine kinase WalK"/>
    <property type="match status" value="1"/>
</dbReference>
<dbReference type="SUPFAM" id="SSF55785">
    <property type="entry name" value="PYP-like sensor domain (PAS domain)"/>
    <property type="match status" value="1"/>
</dbReference>
<dbReference type="PANTHER" id="PTHR43711:SF1">
    <property type="entry name" value="HISTIDINE KINASE 1"/>
    <property type="match status" value="1"/>
</dbReference>
<comment type="catalytic activity">
    <reaction evidence="1">
        <text>ATP + protein L-histidine = ADP + protein N-phospho-L-histidine.</text>
        <dbReference type="EC" id="2.7.13.3"/>
    </reaction>
</comment>
<evidence type="ECO:0000256" key="6">
    <source>
        <dbReference type="ARBA" id="ARBA00023012"/>
    </source>
</evidence>
<feature type="domain" description="PAS" evidence="9">
    <location>
        <begin position="28"/>
        <end position="81"/>
    </location>
</feature>
<dbReference type="PROSITE" id="PS50112">
    <property type="entry name" value="PAS"/>
    <property type="match status" value="1"/>
</dbReference>
<evidence type="ECO:0000256" key="7">
    <source>
        <dbReference type="SAM" id="MobiDB-lite"/>
    </source>
</evidence>
<dbReference type="SUPFAM" id="SSF55874">
    <property type="entry name" value="ATPase domain of HSP90 chaperone/DNA topoisomerase II/histidine kinase"/>
    <property type="match status" value="1"/>
</dbReference>
<dbReference type="GO" id="GO:0000155">
    <property type="term" value="F:phosphorelay sensor kinase activity"/>
    <property type="evidence" value="ECO:0007669"/>
    <property type="project" value="InterPro"/>
</dbReference>
<dbReference type="InterPro" id="IPR000700">
    <property type="entry name" value="PAS-assoc_C"/>
</dbReference>
<dbReference type="InterPro" id="IPR003661">
    <property type="entry name" value="HisK_dim/P_dom"/>
</dbReference>
<comment type="caution">
    <text evidence="11">The sequence shown here is derived from an EMBL/GenBank/DDBJ whole genome shotgun (WGS) entry which is preliminary data.</text>
</comment>
<dbReference type="EC" id="2.7.13.3" evidence="2"/>
<evidence type="ECO:0000259" key="9">
    <source>
        <dbReference type="PROSITE" id="PS50112"/>
    </source>
</evidence>
<dbReference type="Pfam" id="PF00512">
    <property type="entry name" value="HisKA"/>
    <property type="match status" value="1"/>
</dbReference>
<evidence type="ECO:0000256" key="2">
    <source>
        <dbReference type="ARBA" id="ARBA00012438"/>
    </source>
</evidence>
<dbReference type="Gene3D" id="3.30.565.10">
    <property type="entry name" value="Histidine kinase-like ATPase, C-terminal domain"/>
    <property type="match status" value="1"/>
</dbReference>
<accession>A0A7I9VHY4</accession>
<dbReference type="SUPFAM" id="SSF47384">
    <property type="entry name" value="Homodimeric domain of signal transducing histidine kinase"/>
    <property type="match status" value="1"/>
</dbReference>
<keyword evidence="12" id="KW-1185">Reference proteome</keyword>
<dbReference type="InterPro" id="IPR000014">
    <property type="entry name" value="PAS"/>
</dbReference>
<keyword evidence="4" id="KW-0808">Transferase</keyword>
<proteinExistence type="predicted"/>
<evidence type="ECO:0000256" key="3">
    <source>
        <dbReference type="ARBA" id="ARBA00022553"/>
    </source>
</evidence>
<dbReference type="InterPro" id="IPR003594">
    <property type="entry name" value="HATPase_dom"/>
</dbReference>
<dbReference type="AlphaFoldDB" id="A0A7I9VHY4"/>
<dbReference type="InterPro" id="IPR005467">
    <property type="entry name" value="His_kinase_dom"/>
</dbReference>
<dbReference type="InterPro" id="IPR004358">
    <property type="entry name" value="Sig_transdc_His_kin-like_C"/>
</dbReference>
<dbReference type="SMART" id="SM00387">
    <property type="entry name" value="HATPase_c"/>
    <property type="match status" value="1"/>
</dbReference>